<dbReference type="GO" id="GO:0003676">
    <property type="term" value="F:nucleic acid binding"/>
    <property type="evidence" value="ECO:0007669"/>
    <property type="project" value="InterPro"/>
</dbReference>
<keyword evidence="4" id="KW-1185">Reference proteome</keyword>
<dbReference type="PROSITE" id="PS50994">
    <property type="entry name" value="INTEGRASE"/>
    <property type="match status" value="1"/>
</dbReference>
<dbReference type="InterPro" id="IPR043128">
    <property type="entry name" value="Rev_trsase/Diguanyl_cyclase"/>
</dbReference>
<dbReference type="Gene3D" id="3.10.10.10">
    <property type="entry name" value="HIV Type 1 Reverse Transcriptase, subunit A, domain 1"/>
    <property type="match status" value="1"/>
</dbReference>
<dbReference type="PANTHER" id="PTHR48475">
    <property type="entry name" value="RIBONUCLEASE H"/>
    <property type="match status" value="1"/>
</dbReference>
<reference evidence="3 4" key="1">
    <citation type="journal article" date="2021" name="Commun. Biol.">
        <title>The genome of Shorea leprosula (Dipterocarpaceae) highlights the ecological relevance of drought in aseasonal tropical rainforests.</title>
        <authorList>
            <person name="Ng K.K.S."/>
            <person name="Kobayashi M.J."/>
            <person name="Fawcett J.A."/>
            <person name="Hatakeyama M."/>
            <person name="Paape T."/>
            <person name="Ng C.H."/>
            <person name="Ang C.C."/>
            <person name="Tnah L.H."/>
            <person name="Lee C.T."/>
            <person name="Nishiyama T."/>
            <person name="Sese J."/>
            <person name="O'Brien M.J."/>
            <person name="Copetti D."/>
            <person name="Mohd Noor M.I."/>
            <person name="Ong R.C."/>
            <person name="Putra M."/>
            <person name="Sireger I.Z."/>
            <person name="Indrioko S."/>
            <person name="Kosugi Y."/>
            <person name="Izuno A."/>
            <person name="Isagi Y."/>
            <person name="Lee S.L."/>
            <person name="Shimizu K.K."/>
        </authorList>
    </citation>
    <scope>NUCLEOTIDE SEQUENCE [LARGE SCALE GENOMIC DNA]</scope>
    <source>
        <strain evidence="3">214</strain>
    </source>
</reference>
<feature type="domain" description="RNase H type-1" evidence="1">
    <location>
        <begin position="579"/>
        <end position="708"/>
    </location>
</feature>
<dbReference type="CDD" id="cd01647">
    <property type="entry name" value="RT_LTR"/>
    <property type="match status" value="1"/>
</dbReference>
<dbReference type="Pfam" id="PF03732">
    <property type="entry name" value="Retrotrans_gag"/>
    <property type="match status" value="1"/>
</dbReference>
<dbReference type="InterPro" id="IPR001584">
    <property type="entry name" value="Integrase_cat-core"/>
</dbReference>
<dbReference type="InterPro" id="IPR036397">
    <property type="entry name" value="RNaseH_sf"/>
</dbReference>
<dbReference type="GO" id="GO:0015074">
    <property type="term" value="P:DNA integration"/>
    <property type="evidence" value="ECO:0007669"/>
    <property type="project" value="InterPro"/>
</dbReference>
<sequence length="1121" mass="128478">MIPRTHSNQRKASQQVQEATFMAAGAQKTETQVHDDGVYKEIELAEYDGTQDLVEHVQGYRMAMMVYGALNALLCKQFPTTFRKAAQAWFTTLPKKSIQTFDQFANMFINHFTASRAPRKTNYHLLTIKQKTGESLRAYIARFHNETVQVERLDQSVAMHALMDGLKDSRPSRKEVPVVGIITIPIHVGDTAQKAVVTLDFFVVDIPCSFNAILGRPGLNGLQAVISTSHMMIKFPMPKGIGVARGRFVEIQETVTAQVFEQSEARKLRPKSRAWDLIATGDIWRRRALMVNTMDAREGINEQRAESIDRTKSVVLTSKNPDKTTNVGADMDPEFTAKLEECLRRNEGTFVGSAADMLGIDPKVACHRLGVPPEVVSVRQKMRQFGAEGTVAIKEEIEKLKEVGFIKEINFSEWLSNVVMVKKANEKWRMCIDFTDLNKVCPKDNYALPNIDELVDNSSGYEVLSFCDAYSGYNQIPLVEEDQDKTAFIAAGETYCYIVMPFGLKNAGATYQRFANKIFVLLKRNHEKLQKLRFWQILADFIVELSKEEKAALDTPLPTPLEKQQSSEIEEEQARVISLDLCWVLHVDGSSSENGSGTRIILTSPEGETFEYALKFTFEASNNRAEYEALLGGLRLAKAVNAEYIKVFSDSQLVVYQIKGNFNAQETVMTKYLEKAAQLLKPFKGYKMHHIKRIENSKADALAKLASSRVIESRKEIYVEELSSPSISEEEILKIEEEEEETWMNPIKRYLSNGDLPKDKKEAKKVKRKATWYTILEIHEEECSNHIRAESLSYKILRQGYFWPTMKMDTREYVKRCDKCQRFTRIQHQPSNPLHMVTAPWPFTKWGMDIVGPFPEAKGKKKYLIVAIDYFMKWVWNTKNPDHGQWDPICKRIFQRILSSTESGRRFTIKAQLENEGKTPEQIEQRFASVAYPESNGQAEVANRIILDSLKKKVGKAKGAWTEELPYTLWAYRTTYRTSTGETPFNLTYGTEAVIPVETRISTHRASHYNEHKNKETLRANLDLLEEVRNLSQIRMASYHRKAEKYYNRKVKPKNLCKGDWVLRKAEVLERNSREGKLRSSWEGPYLIKEDLGNRAFKLIRPTGAIILRTWNAVHLKKYHQ</sequence>
<gene>
    <name evidence="3" type="ORF">SLEP1_g20639</name>
</gene>
<proteinExistence type="predicted"/>
<dbReference type="CDD" id="cd09279">
    <property type="entry name" value="RNase_HI_like"/>
    <property type="match status" value="1"/>
</dbReference>
<evidence type="ECO:0000259" key="2">
    <source>
        <dbReference type="PROSITE" id="PS50994"/>
    </source>
</evidence>
<protein>
    <submittedName>
        <fullName evidence="3">Uncharacterized protein</fullName>
    </submittedName>
</protein>
<dbReference type="Pfam" id="PF17921">
    <property type="entry name" value="Integrase_H2C2"/>
    <property type="match status" value="1"/>
</dbReference>
<dbReference type="InterPro" id="IPR041588">
    <property type="entry name" value="Integrase_H2C2"/>
</dbReference>
<evidence type="ECO:0000313" key="4">
    <source>
        <dbReference type="Proteomes" id="UP001054252"/>
    </source>
</evidence>
<dbReference type="InterPro" id="IPR012337">
    <property type="entry name" value="RNaseH-like_sf"/>
</dbReference>
<dbReference type="InterPro" id="IPR000477">
    <property type="entry name" value="RT_dom"/>
</dbReference>
<evidence type="ECO:0000259" key="1">
    <source>
        <dbReference type="PROSITE" id="PS50879"/>
    </source>
</evidence>
<name>A0AAV5J9G1_9ROSI</name>
<dbReference type="PROSITE" id="PS50879">
    <property type="entry name" value="RNASE_H_1"/>
    <property type="match status" value="1"/>
</dbReference>
<dbReference type="AlphaFoldDB" id="A0AAV5J9G1"/>
<dbReference type="Gene3D" id="1.10.340.70">
    <property type="match status" value="1"/>
</dbReference>
<dbReference type="PANTHER" id="PTHR48475:SF2">
    <property type="entry name" value="RIBONUCLEASE H"/>
    <property type="match status" value="1"/>
</dbReference>
<dbReference type="GO" id="GO:0004523">
    <property type="term" value="F:RNA-DNA hybrid ribonuclease activity"/>
    <property type="evidence" value="ECO:0007669"/>
    <property type="project" value="InterPro"/>
</dbReference>
<dbReference type="EMBL" id="BPVZ01000030">
    <property type="protein sequence ID" value="GKV09091.1"/>
    <property type="molecule type" value="Genomic_DNA"/>
</dbReference>
<dbReference type="InterPro" id="IPR043502">
    <property type="entry name" value="DNA/RNA_pol_sf"/>
</dbReference>
<organism evidence="3 4">
    <name type="scientific">Rubroshorea leprosula</name>
    <dbReference type="NCBI Taxonomy" id="152421"/>
    <lineage>
        <taxon>Eukaryota</taxon>
        <taxon>Viridiplantae</taxon>
        <taxon>Streptophyta</taxon>
        <taxon>Embryophyta</taxon>
        <taxon>Tracheophyta</taxon>
        <taxon>Spermatophyta</taxon>
        <taxon>Magnoliopsida</taxon>
        <taxon>eudicotyledons</taxon>
        <taxon>Gunneridae</taxon>
        <taxon>Pentapetalae</taxon>
        <taxon>rosids</taxon>
        <taxon>malvids</taxon>
        <taxon>Malvales</taxon>
        <taxon>Dipterocarpaceae</taxon>
        <taxon>Rubroshorea</taxon>
    </lineage>
</organism>
<dbReference type="Pfam" id="PF13456">
    <property type="entry name" value="RVT_3"/>
    <property type="match status" value="1"/>
</dbReference>
<feature type="domain" description="Integrase catalytic" evidence="2">
    <location>
        <begin position="836"/>
        <end position="992"/>
    </location>
</feature>
<dbReference type="Gene3D" id="3.30.70.270">
    <property type="match status" value="1"/>
</dbReference>
<dbReference type="Gene3D" id="3.30.420.10">
    <property type="entry name" value="Ribonuclease H-like superfamily/Ribonuclease H"/>
    <property type="match status" value="2"/>
</dbReference>
<dbReference type="Proteomes" id="UP001054252">
    <property type="component" value="Unassembled WGS sequence"/>
</dbReference>
<accession>A0AAV5J9G1</accession>
<dbReference type="InterPro" id="IPR002156">
    <property type="entry name" value="RNaseH_domain"/>
</dbReference>
<comment type="caution">
    <text evidence="3">The sequence shown here is derived from an EMBL/GenBank/DDBJ whole genome shotgun (WGS) entry which is preliminary data.</text>
</comment>
<dbReference type="Pfam" id="PF00078">
    <property type="entry name" value="RVT_1"/>
    <property type="match status" value="1"/>
</dbReference>
<dbReference type="SUPFAM" id="SSF56672">
    <property type="entry name" value="DNA/RNA polymerases"/>
    <property type="match status" value="1"/>
</dbReference>
<evidence type="ECO:0000313" key="3">
    <source>
        <dbReference type="EMBL" id="GKV09091.1"/>
    </source>
</evidence>
<dbReference type="InterPro" id="IPR005162">
    <property type="entry name" value="Retrotrans_gag_dom"/>
</dbReference>
<dbReference type="SUPFAM" id="SSF53098">
    <property type="entry name" value="Ribonuclease H-like"/>
    <property type="match status" value="1"/>
</dbReference>